<accession>X0X750</accession>
<protein>
    <submittedName>
        <fullName evidence="1">Uncharacterized protein</fullName>
    </submittedName>
</protein>
<comment type="caution">
    <text evidence="1">The sequence shown here is derived from an EMBL/GenBank/DDBJ whole genome shotgun (WGS) entry which is preliminary data.</text>
</comment>
<organism evidence="1">
    <name type="scientific">marine sediment metagenome</name>
    <dbReference type="NCBI Taxonomy" id="412755"/>
    <lineage>
        <taxon>unclassified sequences</taxon>
        <taxon>metagenomes</taxon>
        <taxon>ecological metagenomes</taxon>
    </lineage>
</organism>
<proteinExistence type="predicted"/>
<sequence length="56" mass="6028">MLGAHPKAATTIPNKALDYQVPNGHLLPGPARMSKGDASVAANPNHALWVHFHRIH</sequence>
<gene>
    <name evidence="1" type="ORF">S01H1_63850</name>
</gene>
<reference evidence="1" key="1">
    <citation type="journal article" date="2014" name="Front. Microbiol.">
        <title>High frequency of phylogenetically diverse reductive dehalogenase-homologous genes in deep subseafloor sedimentary metagenomes.</title>
        <authorList>
            <person name="Kawai M."/>
            <person name="Futagami T."/>
            <person name="Toyoda A."/>
            <person name="Takaki Y."/>
            <person name="Nishi S."/>
            <person name="Hori S."/>
            <person name="Arai W."/>
            <person name="Tsubouchi T."/>
            <person name="Morono Y."/>
            <person name="Uchiyama I."/>
            <person name="Ito T."/>
            <person name="Fujiyama A."/>
            <person name="Inagaki F."/>
            <person name="Takami H."/>
        </authorList>
    </citation>
    <scope>NUCLEOTIDE SEQUENCE</scope>
    <source>
        <strain evidence="1">Expedition CK06-06</strain>
    </source>
</reference>
<name>X0X750_9ZZZZ</name>
<dbReference type="EMBL" id="BARS01042045">
    <property type="protein sequence ID" value="GAG38865.1"/>
    <property type="molecule type" value="Genomic_DNA"/>
</dbReference>
<dbReference type="AlphaFoldDB" id="X0X750"/>
<feature type="non-terminal residue" evidence="1">
    <location>
        <position position="56"/>
    </location>
</feature>
<evidence type="ECO:0000313" key="1">
    <source>
        <dbReference type="EMBL" id="GAG38865.1"/>
    </source>
</evidence>